<evidence type="ECO:0000256" key="2">
    <source>
        <dbReference type="SAM" id="SignalP"/>
    </source>
</evidence>
<keyword evidence="4" id="KW-1185">Reference proteome</keyword>
<evidence type="ECO:0000313" key="4">
    <source>
        <dbReference type="Proteomes" id="UP000009027"/>
    </source>
</evidence>
<dbReference type="EMBL" id="CAEX01001410">
    <property type="protein sequence ID" value="CCD18559.1"/>
    <property type="molecule type" value="Genomic_DNA"/>
</dbReference>
<protein>
    <submittedName>
        <fullName evidence="3">Uncharacterized protein</fullName>
    </submittedName>
</protein>
<dbReference type="AlphaFoldDB" id="F9WM09"/>
<feature type="chain" id="PRO_5003390544" evidence="2">
    <location>
        <begin position="23"/>
        <end position="264"/>
    </location>
</feature>
<feature type="region of interest" description="Disordered" evidence="1">
    <location>
        <begin position="182"/>
        <end position="208"/>
    </location>
</feature>
<organism evidence="3 4">
    <name type="scientific">Trypanosoma vivax (strain Y486)</name>
    <dbReference type="NCBI Taxonomy" id="1055687"/>
    <lineage>
        <taxon>Eukaryota</taxon>
        <taxon>Discoba</taxon>
        <taxon>Euglenozoa</taxon>
        <taxon>Kinetoplastea</taxon>
        <taxon>Metakinetoplastina</taxon>
        <taxon>Trypanosomatida</taxon>
        <taxon>Trypanosomatidae</taxon>
        <taxon>Trypanosoma</taxon>
        <taxon>Duttonella</taxon>
    </lineage>
</organism>
<dbReference type="Proteomes" id="UP000009027">
    <property type="component" value="Unassembled WGS sequence"/>
</dbReference>
<feature type="signal peptide" evidence="2">
    <location>
        <begin position="1"/>
        <end position="22"/>
    </location>
</feature>
<reference evidence="3 4" key="1">
    <citation type="journal article" date="2012" name="Proc. Natl. Acad. Sci. U.S.A.">
        <title>Antigenic diversity is generated by distinct evolutionary mechanisms in African trypanosome species.</title>
        <authorList>
            <person name="Jackson A.P."/>
            <person name="Berry A."/>
            <person name="Aslett M."/>
            <person name="Allison H.C."/>
            <person name="Burton P."/>
            <person name="Vavrova-Anderson J."/>
            <person name="Brown R."/>
            <person name="Browne H."/>
            <person name="Corton N."/>
            <person name="Hauser H."/>
            <person name="Gamble J."/>
            <person name="Gilderthorp R."/>
            <person name="Marcello L."/>
            <person name="McQuillan J."/>
            <person name="Otto T.D."/>
            <person name="Quail M.A."/>
            <person name="Sanders M.J."/>
            <person name="van Tonder A."/>
            <person name="Ginger M.L."/>
            <person name="Field M.C."/>
            <person name="Barry J.D."/>
            <person name="Hertz-Fowler C."/>
            <person name="Berriman M."/>
        </authorList>
    </citation>
    <scope>NUCLEOTIDE SEQUENCE</scope>
    <source>
        <strain evidence="3 4">Y486</strain>
    </source>
</reference>
<keyword evidence="2" id="KW-0732">Signal</keyword>
<name>F9WM09_TRYVY</name>
<sequence length="264" mass="28730">MKFVLCFVLLALAARQLEMGYATPTASTQMKANIIACEVTEKTAHGVNRHKRDGLHLHNCNWPANGSKNVDVRCDHEGQSAHFTGCSDADPKGIIFANCTAKEAHHLMFIDDDHSKIFDLICLNCSFGLNRTIGKTVSHDKKHFVQGSCQQAFNVAHNISTESKITNNSPREDPSTVSIEEVDNKTDVNVTRNGQSSDKPTEGRDVSNNLKSAITDSIKGAQLNESSFNMTLPAWSVDGLRSSAAKQSAPLSIAGICLLRHLSP</sequence>
<evidence type="ECO:0000256" key="1">
    <source>
        <dbReference type="SAM" id="MobiDB-lite"/>
    </source>
</evidence>
<accession>F9WM09</accession>
<gene>
    <name evidence="3" type="ORF">TvY486_0012580</name>
</gene>
<proteinExistence type="predicted"/>
<evidence type="ECO:0000313" key="3">
    <source>
        <dbReference type="EMBL" id="CCD18559.1"/>
    </source>
</evidence>
<dbReference type="VEuPathDB" id="TriTrypDB:TvY486_0012580"/>
<feature type="compositionally biased region" description="Polar residues" evidence="1">
    <location>
        <begin position="187"/>
        <end position="198"/>
    </location>
</feature>